<evidence type="ECO:0000256" key="2">
    <source>
        <dbReference type="ARBA" id="ARBA00026247"/>
    </source>
</evidence>
<keyword evidence="4" id="KW-0539">Nucleus</keyword>
<dbReference type="SUPFAM" id="SSF54427">
    <property type="entry name" value="NTF2-like"/>
    <property type="match status" value="1"/>
</dbReference>
<comment type="subcellular location">
    <subcellularLocation>
        <location evidence="4">Cytoplasm</location>
    </subcellularLocation>
    <subcellularLocation>
        <location evidence="4">Nucleus</location>
    </subcellularLocation>
</comment>
<comment type="function">
    <text evidence="4">Has a role in nuclear-cytoplasmic transport of proteins and mRNAs.</text>
</comment>
<keyword evidence="1 4" id="KW-0963">Cytoplasm</keyword>
<dbReference type="InterPro" id="IPR032710">
    <property type="entry name" value="NTF2-like_dom_sf"/>
</dbReference>
<dbReference type="EMBL" id="MU863649">
    <property type="protein sequence ID" value="KAK4099414.1"/>
    <property type="molecule type" value="Genomic_DNA"/>
</dbReference>
<reference evidence="6" key="1">
    <citation type="journal article" date="2023" name="Mol. Phylogenet. Evol.">
        <title>Genome-scale phylogeny and comparative genomics of the fungal order Sordariales.</title>
        <authorList>
            <person name="Hensen N."/>
            <person name="Bonometti L."/>
            <person name="Westerberg I."/>
            <person name="Brannstrom I.O."/>
            <person name="Guillou S."/>
            <person name="Cros-Aarteil S."/>
            <person name="Calhoun S."/>
            <person name="Haridas S."/>
            <person name="Kuo A."/>
            <person name="Mondo S."/>
            <person name="Pangilinan J."/>
            <person name="Riley R."/>
            <person name="LaButti K."/>
            <person name="Andreopoulos B."/>
            <person name="Lipzen A."/>
            <person name="Chen C."/>
            <person name="Yan M."/>
            <person name="Daum C."/>
            <person name="Ng V."/>
            <person name="Clum A."/>
            <person name="Steindorff A."/>
            <person name="Ohm R.A."/>
            <person name="Martin F."/>
            <person name="Silar P."/>
            <person name="Natvig D.O."/>
            <person name="Lalanne C."/>
            <person name="Gautier V."/>
            <person name="Ament-Velasquez S.L."/>
            <person name="Kruys A."/>
            <person name="Hutchinson M.I."/>
            <person name="Powell A.J."/>
            <person name="Barry K."/>
            <person name="Miller A.N."/>
            <person name="Grigoriev I.V."/>
            <person name="Debuchy R."/>
            <person name="Gladieux P."/>
            <person name="Hiltunen Thoren M."/>
            <person name="Johannesson H."/>
        </authorList>
    </citation>
    <scope>NUCLEOTIDE SEQUENCE</scope>
    <source>
        <strain evidence="6">CBS 757.83</strain>
    </source>
</reference>
<dbReference type="GO" id="GO:0051028">
    <property type="term" value="P:mRNA transport"/>
    <property type="evidence" value="ECO:0007669"/>
    <property type="project" value="UniProtKB-UniRule"/>
</dbReference>
<evidence type="ECO:0000313" key="6">
    <source>
        <dbReference type="EMBL" id="KAK4099414.1"/>
    </source>
</evidence>
<dbReference type="InterPro" id="IPR045875">
    <property type="entry name" value="NTF2"/>
</dbReference>
<evidence type="ECO:0000256" key="1">
    <source>
        <dbReference type="ARBA" id="ARBA00022490"/>
    </source>
</evidence>
<proteinExistence type="predicted"/>
<dbReference type="Proteomes" id="UP001305647">
    <property type="component" value="Unassembled WGS sequence"/>
</dbReference>
<evidence type="ECO:0000313" key="7">
    <source>
        <dbReference type="Proteomes" id="UP001305647"/>
    </source>
</evidence>
<keyword evidence="7" id="KW-1185">Reference proteome</keyword>
<dbReference type="FunFam" id="3.10.450.50:FF:000005">
    <property type="entry name" value="Nuclear transport factor 2"/>
    <property type="match status" value="1"/>
</dbReference>
<comment type="function">
    <text evidence="3">Facilitates protein transport into the nucleus. Could be part of a multicomponent system of cytosolic factors that assemble at the pore complex during nuclear import.</text>
</comment>
<evidence type="ECO:0000256" key="3">
    <source>
        <dbReference type="ARBA" id="ARBA00053082"/>
    </source>
</evidence>
<dbReference type="Pfam" id="PF02136">
    <property type="entry name" value="NTF2"/>
    <property type="match status" value="1"/>
</dbReference>
<dbReference type="GO" id="GO:0005737">
    <property type="term" value="C:cytoplasm"/>
    <property type="evidence" value="ECO:0007669"/>
    <property type="project" value="UniProtKB-SubCell"/>
</dbReference>
<reference evidence="6" key="2">
    <citation type="submission" date="2023-05" db="EMBL/GenBank/DDBJ databases">
        <authorList>
            <consortium name="Lawrence Berkeley National Laboratory"/>
            <person name="Steindorff A."/>
            <person name="Hensen N."/>
            <person name="Bonometti L."/>
            <person name="Westerberg I."/>
            <person name="Brannstrom I.O."/>
            <person name="Guillou S."/>
            <person name="Cros-Aarteil S."/>
            <person name="Calhoun S."/>
            <person name="Haridas S."/>
            <person name="Kuo A."/>
            <person name="Mondo S."/>
            <person name="Pangilinan J."/>
            <person name="Riley R."/>
            <person name="Labutti K."/>
            <person name="Andreopoulos B."/>
            <person name="Lipzen A."/>
            <person name="Chen C."/>
            <person name="Yanf M."/>
            <person name="Daum C."/>
            <person name="Ng V."/>
            <person name="Clum A."/>
            <person name="Ohm R."/>
            <person name="Martin F."/>
            <person name="Silar P."/>
            <person name="Natvig D."/>
            <person name="Lalanne C."/>
            <person name="Gautier V."/>
            <person name="Ament-Velasquez S.L."/>
            <person name="Kruys A."/>
            <person name="Hutchinson M.I."/>
            <person name="Powell A.J."/>
            <person name="Barry K."/>
            <person name="Miller A.N."/>
            <person name="Grigoriev I.V."/>
            <person name="Debuchy R."/>
            <person name="Gladieux P."/>
            <person name="Thoren M.H."/>
            <person name="Johannesson H."/>
        </authorList>
    </citation>
    <scope>NUCLEOTIDE SEQUENCE</scope>
    <source>
        <strain evidence="6">CBS 757.83</strain>
    </source>
</reference>
<dbReference type="GO" id="GO:0005635">
    <property type="term" value="C:nuclear envelope"/>
    <property type="evidence" value="ECO:0007669"/>
    <property type="project" value="UniProtKB-ARBA"/>
</dbReference>
<name>A0AAN6PWT3_9PEZI</name>
<organism evidence="6 7">
    <name type="scientific">Parathielavia hyrcaniae</name>
    <dbReference type="NCBI Taxonomy" id="113614"/>
    <lineage>
        <taxon>Eukaryota</taxon>
        <taxon>Fungi</taxon>
        <taxon>Dikarya</taxon>
        <taxon>Ascomycota</taxon>
        <taxon>Pezizomycotina</taxon>
        <taxon>Sordariomycetes</taxon>
        <taxon>Sordariomycetidae</taxon>
        <taxon>Sordariales</taxon>
        <taxon>Chaetomiaceae</taxon>
        <taxon>Parathielavia</taxon>
    </lineage>
</organism>
<sequence>MASFETVAKQFVDFYYTTFDTDRKQLAALYRDNSMLTFESGQQLGATNITEKLLSLPFQKVAHKIEMLDAQPTATGGIMILVIGKLLVDEEQQPLSYSQAFHLTQDSNGQYFVYNDIFRLVYG</sequence>
<feature type="domain" description="NTF2" evidence="5">
    <location>
        <begin position="7"/>
        <end position="120"/>
    </location>
</feature>
<gene>
    <name evidence="6" type="ORF">N658DRAFT_498336</name>
</gene>
<evidence type="ECO:0000256" key="4">
    <source>
        <dbReference type="RuleBase" id="RU369002"/>
    </source>
</evidence>
<dbReference type="GO" id="GO:0006606">
    <property type="term" value="P:protein import into nucleus"/>
    <property type="evidence" value="ECO:0007669"/>
    <property type="project" value="UniProtKB-ARBA"/>
</dbReference>
<dbReference type="AlphaFoldDB" id="A0AAN6PWT3"/>
<dbReference type="CDD" id="cd00780">
    <property type="entry name" value="NTF2"/>
    <property type="match status" value="1"/>
</dbReference>
<comment type="caution">
    <text evidence="6">The sequence shown here is derived from an EMBL/GenBank/DDBJ whole genome shotgun (WGS) entry which is preliminary data.</text>
</comment>
<dbReference type="InterPro" id="IPR018222">
    <property type="entry name" value="Nuclear_transport_factor_2_euk"/>
</dbReference>
<dbReference type="InterPro" id="IPR002075">
    <property type="entry name" value="NTF2_dom"/>
</dbReference>
<dbReference type="PROSITE" id="PS50177">
    <property type="entry name" value="NTF2_DOMAIN"/>
    <property type="match status" value="1"/>
</dbReference>
<evidence type="ECO:0000259" key="5">
    <source>
        <dbReference type="PROSITE" id="PS50177"/>
    </source>
</evidence>
<keyword evidence="4" id="KW-0813">Transport</keyword>
<protein>
    <recommendedName>
        <fullName evidence="2 4">Nuclear transport factor 2</fullName>
        <shortName evidence="4">NTF-2</shortName>
    </recommendedName>
</protein>
<keyword evidence="4" id="KW-0653">Protein transport</keyword>
<dbReference type="PANTHER" id="PTHR12612">
    <property type="entry name" value="NUCLEAR TRANSPORT FACTOR 2"/>
    <property type="match status" value="1"/>
</dbReference>
<dbReference type="Gene3D" id="3.10.450.50">
    <property type="match status" value="1"/>
</dbReference>
<accession>A0AAN6PWT3</accession>